<keyword evidence="3" id="KW-1185">Reference proteome</keyword>
<evidence type="ECO:0000256" key="1">
    <source>
        <dbReference type="SAM" id="SignalP"/>
    </source>
</evidence>
<organism evidence="2 3">
    <name type="scientific">Ancylostoma ceylanicum</name>
    <dbReference type="NCBI Taxonomy" id="53326"/>
    <lineage>
        <taxon>Eukaryota</taxon>
        <taxon>Metazoa</taxon>
        <taxon>Ecdysozoa</taxon>
        <taxon>Nematoda</taxon>
        <taxon>Chromadorea</taxon>
        <taxon>Rhabditida</taxon>
        <taxon>Rhabditina</taxon>
        <taxon>Rhabditomorpha</taxon>
        <taxon>Strongyloidea</taxon>
        <taxon>Ancylostomatidae</taxon>
        <taxon>Ancylostomatinae</taxon>
        <taxon>Ancylostoma</taxon>
    </lineage>
</organism>
<protein>
    <submittedName>
        <fullName evidence="2">Uncharacterized protein</fullName>
    </submittedName>
</protein>
<proteinExistence type="predicted"/>
<gene>
    <name evidence="2" type="primary">Acey_s0221.g2548</name>
    <name evidence="2" type="ORF">Y032_0221g2548</name>
</gene>
<feature type="chain" id="PRO_5001486432" evidence="1">
    <location>
        <begin position="23"/>
        <end position="135"/>
    </location>
</feature>
<sequence length="135" mass="14418">MLEDKTALIFVFNVLILPAAQPGDKCPSGCRVGVDGGDPSTAPKRTRLDRAARGGIVATGTNLGFLGICYLIRKPTNCQEHPMACWRGGDSHSSGAVAPRAFRGRRRAPPPTITVCIYRRISHKRSSPGTISAMS</sequence>
<evidence type="ECO:0000313" key="2">
    <source>
        <dbReference type="EMBL" id="EYB90317.1"/>
    </source>
</evidence>
<dbReference type="AlphaFoldDB" id="A0A016SIU1"/>
<accession>A0A016SIU1</accession>
<comment type="caution">
    <text evidence="2">The sequence shown here is derived from an EMBL/GenBank/DDBJ whole genome shotgun (WGS) entry which is preliminary data.</text>
</comment>
<reference evidence="3" key="1">
    <citation type="journal article" date="2015" name="Nat. Genet.">
        <title>The genome and transcriptome of the zoonotic hookworm Ancylostoma ceylanicum identify infection-specific gene families.</title>
        <authorList>
            <person name="Schwarz E.M."/>
            <person name="Hu Y."/>
            <person name="Antoshechkin I."/>
            <person name="Miller M.M."/>
            <person name="Sternberg P.W."/>
            <person name="Aroian R.V."/>
        </authorList>
    </citation>
    <scope>NUCLEOTIDE SEQUENCE</scope>
    <source>
        <strain evidence="3">HY135</strain>
    </source>
</reference>
<name>A0A016SIU1_9BILA</name>
<keyword evidence="1" id="KW-0732">Signal</keyword>
<dbReference type="EMBL" id="JARK01001557">
    <property type="protein sequence ID" value="EYB90317.1"/>
    <property type="molecule type" value="Genomic_DNA"/>
</dbReference>
<evidence type="ECO:0000313" key="3">
    <source>
        <dbReference type="Proteomes" id="UP000024635"/>
    </source>
</evidence>
<dbReference type="Proteomes" id="UP000024635">
    <property type="component" value="Unassembled WGS sequence"/>
</dbReference>
<feature type="signal peptide" evidence="1">
    <location>
        <begin position="1"/>
        <end position="22"/>
    </location>
</feature>